<protein>
    <submittedName>
        <fullName evidence="1">PPUP8924</fullName>
    </submittedName>
</protein>
<sequence length="102" mass="11495">DQICKVTGLLLHAPPLQQNRYLSDNWAGPTLAALSNTHFLLDQFERFISPRVGLCFLQVAVQNVGPLRSRPELCGFGSGLWRPNCPLNLFNLNQFNVNQFNL</sequence>
<proteinExistence type="predicted"/>
<name>A0A0S7EKC5_9TELE</name>
<dbReference type="AlphaFoldDB" id="A0A0S7EKC5"/>
<dbReference type="EMBL" id="GBYX01476238">
    <property type="protein sequence ID" value="JAO05439.1"/>
    <property type="molecule type" value="Transcribed_RNA"/>
</dbReference>
<feature type="non-terminal residue" evidence="1">
    <location>
        <position position="1"/>
    </location>
</feature>
<gene>
    <name evidence="1" type="primary">PPUP8924</name>
</gene>
<evidence type="ECO:0000313" key="1">
    <source>
        <dbReference type="EMBL" id="JAO05439.1"/>
    </source>
</evidence>
<accession>A0A0S7EKC5</accession>
<reference evidence="1" key="1">
    <citation type="submission" date="2014-12" db="EMBL/GenBank/DDBJ databases">
        <title>Parallel Evolution in Life History Adaptation Evident in the Tissue-Specific Poeciliopsis prolifica transcriptome.</title>
        <authorList>
            <person name="Jue N.K."/>
            <person name="Foley R.J."/>
            <person name="Obergfell C."/>
            <person name="Reznick D.N."/>
            <person name="O'Neill R.J."/>
            <person name="O'Neill M.J."/>
        </authorList>
    </citation>
    <scope>NUCLEOTIDE SEQUENCE</scope>
</reference>
<organism evidence="1">
    <name type="scientific">Poeciliopsis prolifica</name>
    <name type="common">blackstripe livebearer</name>
    <dbReference type="NCBI Taxonomy" id="188132"/>
    <lineage>
        <taxon>Eukaryota</taxon>
        <taxon>Metazoa</taxon>
        <taxon>Chordata</taxon>
        <taxon>Craniata</taxon>
        <taxon>Vertebrata</taxon>
        <taxon>Euteleostomi</taxon>
        <taxon>Actinopterygii</taxon>
        <taxon>Neopterygii</taxon>
        <taxon>Teleostei</taxon>
        <taxon>Neoteleostei</taxon>
        <taxon>Acanthomorphata</taxon>
        <taxon>Ovalentaria</taxon>
        <taxon>Atherinomorphae</taxon>
        <taxon>Cyprinodontiformes</taxon>
        <taxon>Poeciliidae</taxon>
        <taxon>Poeciliinae</taxon>
        <taxon>Poeciliopsis</taxon>
    </lineage>
</organism>